<keyword evidence="4" id="KW-1017">Isopeptide bond</keyword>
<evidence type="ECO:0000313" key="13">
    <source>
        <dbReference type="EMBL" id="KAJ7647378.1"/>
    </source>
</evidence>
<keyword evidence="6" id="KW-0832">Ubl conjugation</keyword>
<evidence type="ECO:0000256" key="11">
    <source>
        <dbReference type="SAM" id="MobiDB-lite"/>
    </source>
</evidence>
<evidence type="ECO:0000259" key="12">
    <source>
        <dbReference type="Pfam" id="PF10497"/>
    </source>
</evidence>
<proteinExistence type="predicted"/>
<accession>A0AAD7CFQ5</accession>
<keyword evidence="8" id="KW-0804">Transcription</keyword>
<evidence type="ECO:0000256" key="2">
    <source>
        <dbReference type="ARBA" id="ARBA00004496"/>
    </source>
</evidence>
<evidence type="ECO:0000256" key="6">
    <source>
        <dbReference type="ARBA" id="ARBA00022843"/>
    </source>
</evidence>
<evidence type="ECO:0000313" key="14">
    <source>
        <dbReference type="Proteomes" id="UP001221142"/>
    </source>
</evidence>
<dbReference type="GO" id="GO:0006355">
    <property type="term" value="P:regulation of DNA-templated transcription"/>
    <property type="evidence" value="ECO:0007669"/>
    <property type="project" value="InterPro"/>
</dbReference>
<keyword evidence="7" id="KW-0805">Transcription regulation</keyword>
<evidence type="ECO:0000256" key="7">
    <source>
        <dbReference type="ARBA" id="ARBA00023015"/>
    </source>
</evidence>
<evidence type="ECO:0000256" key="1">
    <source>
        <dbReference type="ARBA" id="ARBA00004123"/>
    </source>
</evidence>
<keyword evidence="5" id="KW-0597">Phosphoprotein</keyword>
<dbReference type="Proteomes" id="UP001221142">
    <property type="component" value="Unassembled WGS sequence"/>
</dbReference>
<gene>
    <name evidence="13" type="ORF">FB45DRAFT_197648</name>
</gene>
<dbReference type="PANTHER" id="PTHR31169:SF8">
    <property type="entry name" value="ZINC-FINGER DOMAIN OF MONOAMINE-OXIDASE A REPRESSOR R1 PROTEIN"/>
    <property type="match status" value="1"/>
</dbReference>
<keyword evidence="3" id="KW-0963">Cytoplasm</keyword>
<comment type="caution">
    <text evidence="13">The sequence shown here is derived from an EMBL/GenBank/DDBJ whole genome shotgun (WGS) entry which is preliminary data.</text>
</comment>
<evidence type="ECO:0000256" key="3">
    <source>
        <dbReference type="ARBA" id="ARBA00022490"/>
    </source>
</evidence>
<feature type="coiled-coil region" evidence="10">
    <location>
        <begin position="421"/>
        <end position="463"/>
    </location>
</feature>
<feature type="region of interest" description="Disordered" evidence="11">
    <location>
        <begin position="334"/>
        <end position="372"/>
    </location>
</feature>
<feature type="region of interest" description="Disordered" evidence="11">
    <location>
        <begin position="548"/>
        <end position="567"/>
    </location>
</feature>
<evidence type="ECO:0000256" key="5">
    <source>
        <dbReference type="ARBA" id="ARBA00022553"/>
    </source>
</evidence>
<dbReference type="InterPro" id="IPR040221">
    <property type="entry name" value="CDCA7/CDA7L"/>
</dbReference>
<feature type="domain" description="Zinc-finger" evidence="12">
    <location>
        <begin position="85"/>
        <end position="188"/>
    </location>
</feature>
<dbReference type="InterPro" id="IPR018866">
    <property type="entry name" value="Znf-4CXXC_R1"/>
</dbReference>
<name>A0AAD7CFQ5_9AGAR</name>
<dbReference type="GO" id="GO:0005737">
    <property type="term" value="C:cytoplasm"/>
    <property type="evidence" value="ECO:0007669"/>
    <property type="project" value="UniProtKB-SubCell"/>
</dbReference>
<dbReference type="EMBL" id="JARKIF010000002">
    <property type="protein sequence ID" value="KAJ7647378.1"/>
    <property type="molecule type" value="Genomic_DNA"/>
</dbReference>
<dbReference type="Pfam" id="PF10497">
    <property type="entry name" value="zf-4CXXC_R1"/>
    <property type="match status" value="1"/>
</dbReference>
<protein>
    <recommendedName>
        <fullName evidence="12">Zinc-finger domain-containing protein</fullName>
    </recommendedName>
</protein>
<keyword evidence="10" id="KW-0175">Coiled coil</keyword>
<evidence type="ECO:0000256" key="9">
    <source>
        <dbReference type="ARBA" id="ARBA00023242"/>
    </source>
</evidence>
<evidence type="ECO:0000256" key="8">
    <source>
        <dbReference type="ARBA" id="ARBA00023163"/>
    </source>
</evidence>
<organism evidence="13 14">
    <name type="scientific">Roridomyces roridus</name>
    <dbReference type="NCBI Taxonomy" id="1738132"/>
    <lineage>
        <taxon>Eukaryota</taxon>
        <taxon>Fungi</taxon>
        <taxon>Dikarya</taxon>
        <taxon>Basidiomycota</taxon>
        <taxon>Agaricomycotina</taxon>
        <taxon>Agaricomycetes</taxon>
        <taxon>Agaricomycetidae</taxon>
        <taxon>Agaricales</taxon>
        <taxon>Marasmiineae</taxon>
        <taxon>Mycenaceae</taxon>
        <taxon>Roridomyces</taxon>
    </lineage>
</organism>
<evidence type="ECO:0000256" key="10">
    <source>
        <dbReference type="SAM" id="Coils"/>
    </source>
</evidence>
<keyword evidence="9" id="KW-0539">Nucleus</keyword>
<evidence type="ECO:0000256" key="4">
    <source>
        <dbReference type="ARBA" id="ARBA00022499"/>
    </source>
</evidence>
<sequence length="567" mass="63863">MQYQYHPYVYVPAPPYALPSKENEPWRMATYYPNYTNLPPHPPLKRKLSFPEQSFQQAPVSYLTKKPKFDSAEPTPDLPTATYIYCHQCNKKRDKEDSVQCNHSESYAVAKGRPPKSRRCNSKYCKNCLKIRYNEDIDAIKATKPSHPNGEEYDFKCPRCRGICNCSRCRKAQGLDPIQKVANVAPAEQVASTSKEKPKRAPRPPKAKPTGALPTLKWTKLRTNLPVEDAEARFHIREFVLRFFAKALPKAHLDELEQISGNGRNRYDEDELVPWVSEACLKSVILAFLGVLAQEEANDKIKKAIQAGIKDIRAPAVGIAKMWQILSSLRDCLDASEPGSDTDSDESDTVPSFPDPIPLPESAIGNSRRTRSAGTGSFIVDTAQMIPVVLGMIESVVDTTVIRADIDQGIKDSKDILRDVKDATRNANDRWEKSRKEAENVKEQEFKARREAHKQLLQDLEGAGKVAMNRTNSRFSTLGSDNEGRVYYALSPGLGECDWAAEFLTLMAAEGDAEDAVRAAKSKRKRRGKREDERSSLKEWSWFVAVRGKKPPAWPPNQTNSRGRQRL</sequence>
<comment type="subcellular location">
    <subcellularLocation>
        <location evidence="2">Cytoplasm</location>
    </subcellularLocation>
    <subcellularLocation>
        <location evidence="1">Nucleus</location>
    </subcellularLocation>
</comment>
<dbReference type="GO" id="GO:0005634">
    <property type="term" value="C:nucleus"/>
    <property type="evidence" value="ECO:0007669"/>
    <property type="project" value="UniProtKB-SubCell"/>
</dbReference>
<dbReference type="PANTHER" id="PTHR31169">
    <property type="entry name" value="OS05G0300700 PROTEIN"/>
    <property type="match status" value="1"/>
</dbReference>
<dbReference type="AlphaFoldDB" id="A0AAD7CFQ5"/>
<reference evidence="13" key="1">
    <citation type="submission" date="2023-03" db="EMBL/GenBank/DDBJ databases">
        <title>Massive genome expansion in bonnet fungi (Mycena s.s.) driven by repeated elements and novel gene families across ecological guilds.</title>
        <authorList>
            <consortium name="Lawrence Berkeley National Laboratory"/>
            <person name="Harder C.B."/>
            <person name="Miyauchi S."/>
            <person name="Viragh M."/>
            <person name="Kuo A."/>
            <person name="Thoen E."/>
            <person name="Andreopoulos B."/>
            <person name="Lu D."/>
            <person name="Skrede I."/>
            <person name="Drula E."/>
            <person name="Henrissat B."/>
            <person name="Morin E."/>
            <person name="Kohler A."/>
            <person name="Barry K."/>
            <person name="LaButti K."/>
            <person name="Morin E."/>
            <person name="Salamov A."/>
            <person name="Lipzen A."/>
            <person name="Mereny Z."/>
            <person name="Hegedus B."/>
            <person name="Baldrian P."/>
            <person name="Stursova M."/>
            <person name="Weitz H."/>
            <person name="Taylor A."/>
            <person name="Grigoriev I.V."/>
            <person name="Nagy L.G."/>
            <person name="Martin F."/>
            <person name="Kauserud H."/>
        </authorList>
    </citation>
    <scope>NUCLEOTIDE SEQUENCE</scope>
    <source>
        <strain evidence="13">9284</strain>
    </source>
</reference>
<keyword evidence="14" id="KW-1185">Reference proteome</keyword>
<feature type="region of interest" description="Disordered" evidence="11">
    <location>
        <begin position="186"/>
        <end position="213"/>
    </location>
</feature>
<feature type="compositionally biased region" description="Polar residues" evidence="11">
    <location>
        <begin position="556"/>
        <end position="567"/>
    </location>
</feature>
<feature type="compositionally biased region" description="Basic residues" evidence="11">
    <location>
        <begin position="197"/>
        <end position="206"/>
    </location>
</feature>